<dbReference type="SMART" id="SM00108">
    <property type="entry name" value="B_lectin"/>
    <property type="match status" value="1"/>
</dbReference>
<dbReference type="GO" id="GO:0030246">
    <property type="term" value="F:carbohydrate binding"/>
    <property type="evidence" value="ECO:0007669"/>
    <property type="project" value="UniProtKB-KW"/>
</dbReference>
<dbReference type="PANTHER" id="PTHR47926:SF409">
    <property type="entry name" value="DYW DOMAIN-CONTAINING PROTEIN"/>
    <property type="match status" value="1"/>
</dbReference>
<feature type="repeat" description="PPR" evidence="22">
    <location>
        <begin position="357"/>
        <end position="391"/>
    </location>
</feature>
<accession>A0A7J6HXP8</accession>
<evidence type="ECO:0000256" key="18">
    <source>
        <dbReference type="ARBA" id="ARBA00023170"/>
    </source>
</evidence>
<dbReference type="CDD" id="cd00028">
    <property type="entry name" value="B_lectin"/>
    <property type="match status" value="1"/>
</dbReference>
<name>A0A7J6HXP8_CANSA</name>
<evidence type="ECO:0000256" key="20">
    <source>
        <dbReference type="ARBA" id="ARBA00047899"/>
    </source>
</evidence>
<dbReference type="PROSITE" id="PS50927">
    <property type="entry name" value="BULB_LECTIN"/>
    <property type="match status" value="1"/>
</dbReference>
<evidence type="ECO:0000256" key="1">
    <source>
        <dbReference type="ARBA" id="ARBA00004479"/>
    </source>
</evidence>
<dbReference type="SUPFAM" id="SSF56112">
    <property type="entry name" value="Protein kinase-like (PK-like)"/>
    <property type="match status" value="1"/>
</dbReference>
<dbReference type="FunFam" id="1.25.40.10:FF:000325">
    <property type="entry name" value="Pentatricopeptide repeat-containing protein At4g14820"/>
    <property type="match status" value="1"/>
</dbReference>
<dbReference type="Pfam" id="PF00069">
    <property type="entry name" value="Pkinase"/>
    <property type="match status" value="1"/>
</dbReference>
<dbReference type="FunFam" id="1.10.510.10:FF:000248">
    <property type="entry name" value="S-receptor-like kinase 5"/>
    <property type="match status" value="1"/>
</dbReference>
<dbReference type="GO" id="GO:0004674">
    <property type="term" value="F:protein serine/threonine kinase activity"/>
    <property type="evidence" value="ECO:0007669"/>
    <property type="project" value="UniProtKB-KW"/>
</dbReference>
<dbReference type="EMBL" id="JAATIQ010000020">
    <property type="protein sequence ID" value="KAF4399936.1"/>
    <property type="molecule type" value="Genomic_DNA"/>
</dbReference>
<evidence type="ECO:0000256" key="19">
    <source>
        <dbReference type="ARBA" id="ARBA00023180"/>
    </source>
</evidence>
<keyword evidence="7" id="KW-0808">Transferase</keyword>
<feature type="domain" description="Protein kinase" evidence="25">
    <location>
        <begin position="1096"/>
        <end position="1370"/>
    </location>
</feature>
<dbReference type="PANTHER" id="PTHR47926">
    <property type="entry name" value="PENTATRICOPEPTIDE REPEAT-CONTAINING PROTEIN"/>
    <property type="match status" value="1"/>
</dbReference>
<dbReference type="InterPro" id="IPR003609">
    <property type="entry name" value="Pan_app"/>
</dbReference>
<dbReference type="Gene3D" id="2.90.10.30">
    <property type="match status" value="1"/>
</dbReference>
<reference evidence="30 31" key="1">
    <citation type="journal article" date="2020" name="bioRxiv">
        <title>Sequence and annotation of 42 cannabis genomes reveals extensive copy number variation in cannabinoid synthesis and pathogen resistance genes.</title>
        <authorList>
            <person name="Mckernan K.J."/>
            <person name="Helbert Y."/>
            <person name="Kane L.T."/>
            <person name="Ebling H."/>
            <person name="Zhang L."/>
            <person name="Liu B."/>
            <person name="Eaton Z."/>
            <person name="Mclaughlin S."/>
            <person name="Kingan S."/>
            <person name="Baybayan P."/>
            <person name="Concepcion G."/>
            <person name="Jordan M."/>
            <person name="Riva A."/>
            <person name="Barbazuk W."/>
            <person name="Harkins T."/>
        </authorList>
    </citation>
    <scope>NUCLEOTIDE SEQUENCE [LARGE SCALE GENOMIC DNA]</scope>
    <source>
        <strain evidence="30 31">cv. Jamaican Lion 4</strain>
        <strain evidence="29">Father</strain>
        <strain evidence="28">Mother</strain>
        <tissue evidence="29">Leaf</tissue>
    </source>
</reference>
<dbReference type="InterPro" id="IPR008271">
    <property type="entry name" value="Ser/Thr_kinase_AS"/>
</dbReference>
<evidence type="ECO:0000256" key="5">
    <source>
        <dbReference type="ARBA" id="ARBA00022536"/>
    </source>
</evidence>
<dbReference type="PROSITE" id="PS50948">
    <property type="entry name" value="PAN"/>
    <property type="match status" value="1"/>
</dbReference>
<proteinExistence type="inferred from homology"/>
<dbReference type="InterPro" id="IPR046960">
    <property type="entry name" value="PPR_At4g14850-like_plant"/>
</dbReference>
<dbReference type="FunFam" id="2.90.10.30:FF:000003">
    <property type="entry name" value="Os04g0303100 protein"/>
    <property type="match status" value="1"/>
</dbReference>
<evidence type="ECO:0000256" key="17">
    <source>
        <dbReference type="ARBA" id="ARBA00023157"/>
    </source>
</evidence>
<feature type="binding site" evidence="23">
    <location>
        <position position="1125"/>
    </location>
    <ligand>
        <name>ATP</name>
        <dbReference type="ChEBI" id="CHEBI:30616"/>
    </ligand>
</feature>
<feature type="domain" description="Bulb-type lectin" evidence="26">
    <location>
        <begin position="666"/>
        <end position="800"/>
    </location>
</feature>
<dbReference type="EC" id="2.7.11.1" evidence="3"/>
<dbReference type="PROSITE" id="PS00108">
    <property type="entry name" value="PROTEIN_KINASE_ST"/>
    <property type="match status" value="1"/>
</dbReference>
<dbReference type="EMBL" id="JAATIP010000060">
    <property type="protein sequence ID" value="KAF4381544.1"/>
    <property type="molecule type" value="Genomic_DNA"/>
</dbReference>
<dbReference type="Pfam" id="PF01453">
    <property type="entry name" value="B_lectin"/>
    <property type="match status" value="1"/>
</dbReference>
<comment type="subcellular location">
    <subcellularLocation>
        <location evidence="1">Membrane</location>
        <topology evidence="1">Single-pass type I membrane protein</topology>
    </subcellularLocation>
</comment>
<evidence type="ECO:0000256" key="15">
    <source>
        <dbReference type="ARBA" id="ARBA00022989"/>
    </source>
</evidence>
<dbReference type="GO" id="GO:0008270">
    <property type="term" value="F:zinc ion binding"/>
    <property type="evidence" value="ECO:0007669"/>
    <property type="project" value="InterPro"/>
</dbReference>
<feature type="repeat" description="PPR" evidence="22">
    <location>
        <begin position="124"/>
        <end position="154"/>
    </location>
</feature>
<evidence type="ECO:0000256" key="12">
    <source>
        <dbReference type="ARBA" id="ARBA00022741"/>
    </source>
</evidence>
<dbReference type="GO" id="GO:0003723">
    <property type="term" value="F:RNA binding"/>
    <property type="evidence" value="ECO:0007669"/>
    <property type="project" value="InterPro"/>
</dbReference>
<keyword evidence="8 24" id="KW-0812">Transmembrane</keyword>
<protein>
    <recommendedName>
        <fullName evidence="3">non-specific serine/threonine protein kinase</fullName>
        <ecNumber evidence="3">2.7.11.1</ecNumber>
    </recommendedName>
</protein>
<keyword evidence="31" id="KW-1185">Reference proteome</keyword>
<dbReference type="InterPro" id="IPR011990">
    <property type="entry name" value="TPR-like_helical_dom_sf"/>
</dbReference>
<keyword evidence="19" id="KW-0325">Glycoprotein</keyword>
<keyword evidence="13" id="KW-0418">Kinase</keyword>
<evidence type="ECO:0000256" key="23">
    <source>
        <dbReference type="PROSITE-ProRule" id="PRU10141"/>
    </source>
</evidence>
<dbReference type="PROSITE" id="PS50011">
    <property type="entry name" value="PROTEIN_KINASE_DOM"/>
    <property type="match status" value="1"/>
</dbReference>
<keyword evidence="14 23" id="KW-0067">ATP-binding</keyword>
<keyword evidence="10" id="KW-0430">Lectin</keyword>
<feature type="repeat" description="PPR" evidence="22">
    <location>
        <begin position="155"/>
        <end position="189"/>
    </location>
</feature>
<dbReference type="SUPFAM" id="SSF51110">
    <property type="entry name" value="alpha-D-mannose-specific plant lectins"/>
    <property type="match status" value="1"/>
</dbReference>
<feature type="repeat" description="PPR" evidence="22">
    <location>
        <begin position="256"/>
        <end position="290"/>
    </location>
</feature>
<evidence type="ECO:0000256" key="11">
    <source>
        <dbReference type="ARBA" id="ARBA00022737"/>
    </source>
</evidence>
<comment type="similarity">
    <text evidence="2">Belongs to the PPR family. PCMP-H subfamily.</text>
</comment>
<evidence type="ECO:0000259" key="27">
    <source>
        <dbReference type="PROSITE" id="PS50948"/>
    </source>
</evidence>
<feature type="transmembrane region" description="Helical" evidence="24">
    <location>
        <begin position="1039"/>
        <end position="1063"/>
    </location>
</feature>
<feature type="domain" description="Apple" evidence="27">
    <location>
        <begin position="930"/>
        <end position="1018"/>
    </location>
</feature>
<dbReference type="FunFam" id="1.25.40.10:FF:000344">
    <property type="entry name" value="Pentatricopeptide repeat-containing protein"/>
    <property type="match status" value="1"/>
</dbReference>
<evidence type="ECO:0000256" key="14">
    <source>
        <dbReference type="ARBA" id="ARBA00022840"/>
    </source>
</evidence>
<evidence type="ECO:0000259" key="26">
    <source>
        <dbReference type="PROSITE" id="PS50927"/>
    </source>
</evidence>
<evidence type="ECO:0000256" key="13">
    <source>
        <dbReference type="ARBA" id="ARBA00022777"/>
    </source>
</evidence>
<keyword evidence="17" id="KW-1015">Disulfide bond</keyword>
<dbReference type="Pfam" id="PF13041">
    <property type="entry name" value="PPR_2"/>
    <property type="match status" value="3"/>
</dbReference>
<dbReference type="InterPro" id="IPR011009">
    <property type="entry name" value="Kinase-like_dom_sf"/>
</dbReference>
<keyword evidence="15 24" id="KW-1133">Transmembrane helix</keyword>
<comment type="catalytic activity">
    <reaction evidence="20">
        <text>L-threonyl-[protein] + ATP = O-phospho-L-threonyl-[protein] + ADP + H(+)</text>
        <dbReference type="Rhea" id="RHEA:46608"/>
        <dbReference type="Rhea" id="RHEA-COMP:11060"/>
        <dbReference type="Rhea" id="RHEA-COMP:11605"/>
        <dbReference type="ChEBI" id="CHEBI:15378"/>
        <dbReference type="ChEBI" id="CHEBI:30013"/>
        <dbReference type="ChEBI" id="CHEBI:30616"/>
        <dbReference type="ChEBI" id="CHEBI:61977"/>
        <dbReference type="ChEBI" id="CHEBI:456216"/>
        <dbReference type="EC" id="2.7.11.1"/>
    </reaction>
</comment>
<gene>
    <name evidence="28" type="ORF">F8388_021172</name>
    <name evidence="29" type="ORF">G4B88_021150</name>
</gene>
<dbReference type="InterPro" id="IPR017441">
    <property type="entry name" value="Protein_kinase_ATP_BS"/>
</dbReference>
<organism evidence="29 31">
    <name type="scientific">Cannabis sativa</name>
    <name type="common">Hemp</name>
    <name type="synonym">Marijuana</name>
    <dbReference type="NCBI Taxonomy" id="3483"/>
    <lineage>
        <taxon>Eukaryota</taxon>
        <taxon>Viridiplantae</taxon>
        <taxon>Streptophyta</taxon>
        <taxon>Embryophyta</taxon>
        <taxon>Tracheophyta</taxon>
        <taxon>Spermatophyta</taxon>
        <taxon>Magnoliopsida</taxon>
        <taxon>eudicotyledons</taxon>
        <taxon>Gunneridae</taxon>
        <taxon>Pentapetalae</taxon>
        <taxon>rosids</taxon>
        <taxon>fabids</taxon>
        <taxon>Rosales</taxon>
        <taxon>Cannabaceae</taxon>
        <taxon>Cannabis</taxon>
    </lineage>
</organism>
<dbReference type="GO" id="GO:0005524">
    <property type="term" value="F:ATP binding"/>
    <property type="evidence" value="ECO:0007669"/>
    <property type="project" value="UniProtKB-UniRule"/>
</dbReference>
<dbReference type="InterPro" id="IPR002885">
    <property type="entry name" value="PPR_rpt"/>
</dbReference>
<evidence type="ECO:0000256" key="22">
    <source>
        <dbReference type="PROSITE-ProRule" id="PRU00708"/>
    </source>
</evidence>
<keyword evidence="12 23" id="KW-0547">Nucleotide-binding</keyword>
<dbReference type="Pfam" id="PF14432">
    <property type="entry name" value="DYW_deaminase"/>
    <property type="match status" value="1"/>
</dbReference>
<evidence type="ECO:0000256" key="21">
    <source>
        <dbReference type="ARBA" id="ARBA00048679"/>
    </source>
</evidence>
<dbReference type="Gene3D" id="1.10.510.10">
    <property type="entry name" value="Transferase(Phosphotransferase) domain 1"/>
    <property type="match status" value="1"/>
</dbReference>
<comment type="catalytic activity">
    <reaction evidence="21">
        <text>L-seryl-[protein] + ATP = O-phospho-L-seryl-[protein] + ADP + H(+)</text>
        <dbReference type="Rhea" id="RHEA:17989"/>
        <dbReference type="Rhea" id="RHEA-COMP:9863"/>
        <dbReference type="Rhea" id="RHEA-COMP:11604"/>
        <dbReference type="ChEBI" id="CHEBI:15378"/>
        <dbReference type="ChEBI" id="CHEBI:29999"/>
        <dbReference type="ChEBI" id="CHEBI:30616"/>
        <dbReference type="ChEBI" id="CHEBI:83421"/>
        <dbReference type="ChEBI" id="CHEBI:456216"/>
        <dbReference type="EC" id="2.7.11.1"/>
    </reaction>
</comment>
<dbReference type="Gene3D" id="3.30.200.20">
    <property type="entry name" value="Phosphorylase Kinase, domain 1"/>
    <property type="match status" value="1"/>
</dbReference>
<dbReference type="InterPro" id="IPR046848">
    <property type="entry name" value="E_motif"/>
</dbReference>
<dbReference type="InterPro" id="IPR036426">
    <property type="entry name" value="Bulb-type_lectin_dom_sf"/>
</dbReference>
<dbReference type="InterPro" id="IPR001480">
    <property type="entry name" value="Bulb-type_lectin_dom"/>
</dbReference>
<keyword evidence="6" id="KW-0597">Phosphoprotein</keyword>
<evidence type="ECO:0000256" key="6">
    <source>
        <dbReference type="ARBA" id="ARBA00022553"/>
    </source>
</evidence>
<keyword evidence="16 24" id="KW-0472">Membrane</keyword>
<evidence type="ECO:0000256" key="10">
    <source>
        <dbReference type="ARBA" id="ARBA00022734"/>
    </source>
</evidence>
<dbReference type="NCBIfam" id="TIGR00756">
    <property type="entry name" value="PPR"/>
    <property type="match status" value="3"/>
</dbReference>
<dbReference type="PROSITE" id="PS51375">
    <property type="entry name" value="PPR"/>
    <property type="match status" value="4"/>
</dbReference>
<dbReference type="GO" id="GO:0009451">
    <property type="term" value="P:RNA modification"/>
    <property type="evidence" value="ECO:0007669"/>
    <property type="project" value="InterPro"/>
</dbReference>
<evidence type="ECO:0000313" key="31">
    <source>
        <dbReference type="Proteomes" id="UP000583929"/>
    </source>
</evidence>
<evidence type="ECO:0000313" key="28">
    <source>
        <dbReference type="EMBL" id="KAF4381544.1"/>
    </source>
</evidence>
<evidence type="ECO:0000256" key="2">
    <source>
        <dbReference type="ARBA" id="ARBA00006643"/>
    </source>
</evidence>
<dbReference type="InterPro" id="IPR000719">
    <property type="entry name" value="Prot_kinase_dom"/>
</dbReference>
<evidence type="ECO:0000313" key="29">
    <source>
        <dbReference type="EMBL" id="KAF4399936.1"/>
    </source>
</evidence>
<evidence type="ECO:0000313" key="30">
    <source>
        <dbReference type="Proteomes" id="UP000525078"/>
    </source>
</evidence>
<keyword evidence="18" id="KW-0675">Receptor</keyword>
<evidence type="ECO:0000256" key="7">
    <source>
        <dbReference type="ARBA" id="ARBA00022679"/>
    </source>
</evidence>
<dbReference type="Proteomes" id="UP000583929">
    <property type="component" value="Unassembled WGS sequence"/>
</dbReference>
<evidence type="ECO:0000256" key="9">
    <source>
        <dbReference type="ARBA" id="ARBA00022729"/>
    </source>
</evidence>
<dbReference type="CDD" id="cd14066">
    <property type="entry name" value="STKc_IRAK"/>
    <property type="match status" value="1"/>
</dbReference>
<evidence type="ECO:0000256" key="8">
    <source>
        <dbReference type="ARBA" id="ARBA00022692"/>
    </source>
</evidence>
<sequence>MGRSCLSPLSFCLVKSKHLQISRFVSTTAFHCREEIITLCSRGHIKEAFGILKSQIWSDPSVFSNFLQASVLRKSLFMGKQVHSLIITCGCSNTFVSNHLLNMYSKFNDLKSVMTLFDNMSGRNKMSCNIVINRYVQSGDFDSARKVFDEMPDRNVATWNAMVAGLIQSEFNEEGLCLFSEMHKLGFSPDEFTLGSILRGCAGLGSLYGGRQVHAYIFKCGFEFDLVVGSSLAHMYIKSGSLKEGEKVIDSMPTRNVVAWNTLIAGKAQNGYPEDVLDNYNIMKLAGFRPDKITFVSAISSCSELATLGQGQQIHAEAIKAGVCSVVAVISTLVSMYSRCGCLEDSVKAFAESKDVDSVLWSSMIAAYGFHGRGEEAIKVFEKMEDEGVELNDVAFLSLLYACSHCGMKKKGMELFDMMVKKYGLKPRLEHYTCIVDLLGRSGCLEEAEAVIRSMPVKADAIIWKTLLSACKIHKNADMAIRVAGEVLKVDPHDSASYVILSNIHASAKRWKDVTEVRKTMKDNNIKKEPGISWLEIKNQVHQFCMGDRSHPKSMEIDLYLIELTAEMKLRGYTPDTGSVLHDMDIEEKENNLAHHSEKLAIVFALMNTSEEKSSSAKHCDDNKSVICDPPVSEAVATTTWSPLLSYSVAQTGNSSFPRTSYTYYFDSGLPSTWYNNNSVIIDGGKKMRVILLIQDYSRSIGFYCGFYSDGTSDFYLLSVIAVGVGHHAVVWSTDRKSFVTENASLQLIRDDGLVLRDSAGGMVWSANTSGKPVVGMNLTEAGNLVLFGNRGAVLWQSFDHPKDTLLMGQKLNKDQKLAPNFFSTEWSKSPFFATLTTAAYFSAFFSTSDGQSLMYYQLALDDNSRNHSVLQYQKTKQTEFVVNVGTSKASNFLDSIVFVKLDQGGRLKTYLYNPKGSSMNNVDMVTQECENSSALYLLTEVRDIAYTNISNADFGVVPTRTIDDCKTACLQNCSCIAVVFRNGNDNSDGSCYMPSEIYSTEHNSTDKSNVLAFVKVLNTNGEPEAPSSSWIVRHRKKITIITASTAGGIATILLVIVVIVMLPKNQKEDDGEDNLKQALGMPLRFSYEELLNATENLKETLGVGGFGSVFKGILAANGTKIAVKRLDKMSQGMREFLAEVETIGNLHHFNLVRLVGFCAEKSCRLLVYEYMSNGSLNNWIFNPSQSQYLDWQTRKNIILDIAKGLAYLHEECRQKIIHLDIKPHNILLDENFHAKVSDFGLSKLIERDESQVLIPMRGTPGYLAPELQKSIVTVKADVYSFGIVVLEIVSRRRNVDSSRSESSFHLLEMLQKKAEEDNLIEVVENLDDDMLNNREEVIKMIRIGAWCLQNDHTKRPSMSTVVKLLEGLMEVDPDISYKFSHAMAFASDANDHITVAPQASLLSAPR</sequence>
<dbReference type="Pfam" id="PF20431">
    <property type="entry name" value="E_motif"/>
    <property type="match status" value="1"/>
</dbReference>
<keyword evidence="11" id="KW-0677">Repeat</keyword>
<keyword evidence="5" id="KW-0245">EGF-like domain</keyword>
<evidence type="ECO:0000256" key="3">
    <source>
        <dbReference type="ARBA" id="ARBA00012513"/>
    </source>
</evidence>
<evidence type="ECO:0000256" key="24">
    <source>
        <dbReference type="SAM" id="Phobius"/>
    </source>
</evidence>
<dbReference type="GO" id="GO:0016020">
    <property type="term" value="C:membrane"/>
    <property type="evidence" value="ECO:0007669"/>
    <property type="project" value="UniProtKB-SubCell"/>
</dbReference>
<dbReference type="Pfam" id="PF01535">
    <property type="entry name" value="PPR"/>
    <property type="match status" value="1"/>
</dbReference>
<keyword evidence="9" id="KW-0732">Signal</keyword>
<dbReference type="FunFam" id="3.30.200.20:FF:000178">
    <property type="entry name" value="serine/threonine-protein kinase PBS1-like"/>
    <property type="match status" value="1"/>
</dbReference>
<dbReference type="SMART" id="SM00220">
    <property type="entry name" value="S_TKc"/>
    <property type="match status" value="1"/>
</dbReference>
<dbReference type="InterPro" id="IPR032867">
    <property type="entry name" value="DYW_dom"/>
</dbReference>
<evidence type="ECO:0000256" key="4">
    <source>
        <dbReference type="ARBA" id="ARBA00022527"/>
    </source>
</evidence>
<dbReference type="Gene3D" id="1.25.40.10">
    <property type="entry name" value="Tetratricopeptide repeat domain"/>
    <property type="match status" value="3"/>
</dbReference>
<evidence type="ECO:0000256" key="16">
    <source>
        <dbReference type="ARBA" id="ARBA00023136"/>
    </source>
</evidence>
<dbReference type="PROSITE" id="PS00107">
    <property type="entry name" value="PROTEIN_KINASE_ATP"/>
    <property type="match status" value="1"/>
</dbReference>
<evidence type="ECO:0000259" key="25">
    <source>
        <dbReference type="PROSITE" id="PS50011"/>
    </source>
</evidence>
<dbReference type="Proteomes" id="UP000525078">
    <property type="component" value="Unassembled WGS sequence"/>
</dbReference>
<comment type="caution">
    <text evidence="29">The sequence shown here is derived from an EMBL/GenBank/DDBJ whole genome shotgun (WGS) entry which is preliminary data.</text>
</comment>
<keyword evidence="4" id="KW-0723">Serine/threonine-protein kinase</keyword>